<sequence>MPGKNSLKIYVEDGFYHVYNRGVEKRKIFQDGQDYKVLLKYLKETLSPPNPESLKTIFTLQGQSFKGLRRPTKNYFEEMNLIAYCLMPNHFHFLVKQKSKTSLEGFMRSLITRYSMYFNKKYERVGSLFQGRYKAVLINDESYLLHLSRYIHLNPSEYTQDLENAYSSYADYLGKRNTLWVKPDIITSFFNQNTGLEFKKFNSYKDFVEKYERDSSRILGNLTLE</sequence>
<accession>A0A1F8CJY6</accession>
<gene>
    <name evidence="2" type="ORF">A2210_00205</name>
</gene>
<dbReference type="GO" id="GO:0003677">
    <property type="term" value="F:DNA binding"/>
    <property type="evidence" value="ECO:0007669"/>
    <property type="project" value="InterPro"/>
</dbReference>
<dbReference type="Pfam" id="PF01797">
    <property type="entry name" value="Y1_Tnp"/>
    <property type="match status" value="1"/>
</dbReference>
<dbReference type="SMART" id="SM01321">
    <property type="entry name" value="Y1_Tnp"/>
    <property type="match status" value="1"/>
</dbReference>
<dbReference type="GO" id="GO:0004803">
    <property type="term" value="F:transposase activity"/>
    <property type="evidence" value="ECO:0007669"/>
    <property type="project" value="InterPro"/>
</dbReference>
<organism evidence="2 3">
    <name type="scientific">Candidatus Woesebacteria bacterium RIFOXYA1_FULL_40_18</name>
    <dbReference type="NCBI Taxonomy" id="1802532"/>
    <lineage>
        <taxon>Bacteria</taxon>
        <taxon>Candidatus Woeseibacteriota</taxon>
    </lineage>
</organism>
<dbReference type="EMBL" id="MGHS01000029">
    <property type="protein sequence ID" value="OGM76416.1"/>
    <property type="molecule type" value="Genomic_DNA"/>
</dbReference>
<dbReference type="Gene3D" id="3.30.70.1290">
    <property type="entry name" value="Transposase IS200-like"/>
    <property type="match status" value="1"/>
</dbReference>
<dbReference type="InterPro" id="IPR036515">
    <property type="entry name" value="Transposase_17_sf"/>
</dbReference>
<evidence type="ECO:0000259" key="1">
    <source>
        <dbReference type="SMART" id="SM01321"/>
    </source>
</evidence>
<name>A0A1F8CJY6_9BACT</name>
<proteinExistence type="predicted"/>
<evidence type="ECO:0000313" key="2">
    <source>
        <dbReference type="EMBL" id="OGM76416.1"/>
    </source>
</evidence>
<dbReference type="AlphaFoldDB" id="A0A1F8CJY6"/>
<dbReference type="STRING" id="1802532.A2210_00205"/>
<dbReference type="GO" id="GO:0006313">
    <property type="term" value="P:DNA transposition"/>
    <property type="evidence" value="ECO:0007669"/>
    <property type="project" value="InterPro"/>
</dbReference>
<feature type="domain" description="Transposase IS200-like" evidence="1">
    <location>
        <begin position="11"/>
        <end position="154"/>
    </location>
</feature>
<comment type="caution">
    <text evidence="2">The sequence shown here is derived from an EMBL/GenBank/DDBJ whole genome shotgun (WGS) entry which is preliminary data.</text>
</comment>
<dbReference type="PANTHER" id="PTHR34322:SF2">
    <property type="entry name" value="TRANSPOSASE IS200-LIKE DOMAIN-CONTAINING PROTEIN"/>
    <property type="match status" value="1"/>
</dbReference>
<dbReference type="SUPFAM" id="SSF143422">
    <property type="entry name" value="Transposase IS200-like"/>
    <property type="match status" value="1"/>
</dbReference>
<dbReference type="Proteomes" id="UP000177855">
    <property type="component" value="Unassembled WGS sequence"/>
</dbReference>
<dbReference type="InterPro" id="IPR002686">
    <property type="entry name" value="Transposase_17"/>
</dbReference>
<protein>
    <recommendedName>
        <fullName evidence="1">Transposase IS200-like domain-containing protein</fullName>
    </recommendedName>
</protein>
<evidence type="ECO:0000313" key="3">
    <source>
        <dbReference type="Proteomes" id="UP000177855"/>
    </source>
</evidence>
<reference evidence="2 3" key="1">
    <citation type="journal article" date="2016" name="Nat. Commun.">
        <title>Thousands of microbial genomes shed light on interconnected biogeochemical processes in an aquifer system.</title>
        <authorList>
            <person name="Anantharaman K."/>
            <person name="Brown C.T."/>
            <person name="Hug L.A."/>
            <person name="Sharon I."/>
            <person name="Castelle C.J."/>
            <person name="Probst A.J."/>
            <person name="Thomas B.C."/>
            <person name="Singh A."/>
            <person name="Wilkins M.J."/>
            <person name="Karaoz U."/>
            <person name="Brodie E.L."/>
            <person name="Williams K.H."/>
            <person name="Hubbard S.S."/>
            <person name="Banfield J.F."/>
        </authorList>
    </citation>
    <scope>NUCLEOTIDE SEQUENCE [LARGE SCALE GENOMIC DNA]</scope>
</reference>
<dbReference type="PANTHER" id="PTHR34322">
    <property type="entry name" value="TRANSPOSASE, Y1_TNP DOMAIN-CONTAINING"/>
    <property type="match status" value="1"/>
</dbReference>